<dbReference type="InterPro" id="IPR009799">
    <property type="entry name" value="EthD_dom"/>
</dbReference>
<dbReference type="InterPro" id="IPR011008">
    <property type="entry name" value="Dimeric_a/b-barrel"/>
</dbReference>
<evidence type="ECO:0000313" key="3">
    <source>
        <dbReference type="Proteomes" id="UP000183376"/>
    </source>
</evidence>
<dbReference type="Gene3D" id="3.30.70.100">
    <property type="match status" value="1"/>
</dbReference>
<dbReference type="eggNOG" id="COG3224">
    <property type="taxonomic scope" value="Bacteria"/>
</dbReference>
<dbReference type="EMBL" id="LT629701">
    <property type="protein sequence ID" value="SDM96508.1"/>
    <property type="molecule type" value="Genomic_DNA"/>
</dbReference>
<dbReference type="OrthoDB" id="5294870at2"/>
<dbReference type="AlphaFoldDB" id="A0A1G9XIC2"/>
<sequence>MTVYRLTVLYGHPKDPKAFDEYYETVHLPLARKMEGFTGWTIGKCEPLVAGDVPPYYMVVGLYAETRERIEEILATPAGQAAVADVPNFATGGAWFTYHEEKVEVPLTLG</sequence>
<reference evidence="2 3" key="1">
    <citation type="submission" date="2016-10" db="EMBL/GenBank/DDBJ databases">
        <authorList>
            <person name="de Groot N.N."/>
        </authorList>
    </citation>
    <scope>NUCLEOTIDE SEQUENCE [LARGE SCALE GENOMIC DNA]</scope>
    <source>
        <strain evidence="2 3">DSM 44149</strain>
    </source>
</reference>
<dbReference type="STRING" id="211114.SAMN04489726_4229"/>
<proteinExistence type="predicted"/>
<dbReference type="Proteomes" id="UP000183376">
    <property type="component" value="Chromosome I"/>
</dbReference>
<name>A0A1G9XIC2_ALLAB</name>
<organism evidence="2 3">
    <name type="scientific">Allokutzneria albata</name>
    <name type="common">Kibdelosporangium albatum</name>
    <dbReference type="NCBI Taxonomy" id="211114"/>
    <lineage>
        <taxon>Bacteria</taxon>
        <taxon>Bacillati</taxon>
        <taxon>Actinomycetota</taxon>
        <taxon>Actinomycetes</taxon>
        <taxon>Pseudonocardiales</taxon>
        <taxon>Pseudonocardiaceae</taxon>
        <taxon>Allokutzneria</taxon>
    </lineage>
</organism>
<dbReference type="PANTHER" id="PTHR40260">
    <property type="entry name" value="BLR8190 PROTEIN"/>
    <property type="match status" value="1"/>
</dbReference>
<feature type="domain" description="EthD" evidence="1">
    <location>
        <begin position="15"/>
        <end position="91"/>
    </location>
</feature>
<protein>
    <recommendedName>
        <fullName evidence="1">EthD domain-containing protein</fullName>
    </recommendedName>
</protein>
<accession>A0A1G9XIC2</accession>
<dbReference type="NCBIfam" id="TIGR02118">
    <property type="entry name" value="EthD family reductase"/>
    <property type="match status" value="1"/>
</dbReference>
<dbReference type="Pfam" id="PF07110">
    <property type="entry name" value="EthD"/>
    <property type="match status" value="1"/>
</dbReference>
<keyword evidence="3" id="KW-1185">Reference proteome</keyword>
<dbReference type="PANTHER" id="PTHR40260:SF2">
    <property type="entry name" value="BLR8190 PROTEIN"/>
    <property type="match status" value="1"/>
</dbReference>
<dbReference type="GO" id="GO:0016491">
    <property type="term" value="F:oxidoreductase activity"/>
    <property type="evidence" value="ECO:0007669"/>
    <property type="project" value="InterPro"/>
</dbReference>
<evidence type="ECO:0000259" key="1">
    <source>
        <dbReference type="Pfam" id="PF07110"/>
    </source>
</evidence>
<gene>
    <name evidence="2" type="ORF">SAMN04489726_4229</name>
</gene>
<evidence type="ECO:0000313" key="2">
    <source>
        <dbReference type="EMBL" id="SDM96508.1"/>
    </source>
</evidence>
<dbReference type="SUPFAM" id="SSF54909">
    <property type="entry name" value="Dimeric alpha+beta barrel"/>
    <property type="match status" value="1"/>
</dbReference>